<feature type="compositionally biased region" description="Pro residues" evidence="1">
    <location>
        <begin position="478"/>
        <end position="490"/>
    </location>
</feature>
<feature type="compositionally biased region" description="Polar residues" evidence="1">
    <location>
        <begin position="32"/>
        <end position="45"/>
    </location>
</feature>
<feature type="compositionally biased region" description="Polar residues" evidence="1">
    <location>
        <begin position="114"/>
        <end position="125"/>
    </location>
</feature>
<feature type="region of interest" description="Disordered" evidence="1">
    <location>
        <begin position="296"/>
        <end position="349"/>
    </location>
</feature>
<evidence type="ECO:0000256" key="1">
    <source>
        <dbReference type="SAM" id="MobiDB-lite"/>
    </source>
</evidence>
<accession>A0AA39L8A0</accession>
<dbReference type="AlphaFoldDB" id="A0AA39L8A0"/>
<sequence length="580" mass="62972">MTQPRGPLSDVAHQGSRSQLQGLQAHHDGLTKQCSDTAENDQVPSHLSKALKDSNWRSRSGESGAKHMKAQSATSPASGLHHTSSLAEDEQKSEKDVNNTQPMCGDGGEGDGAKSTSDVQACDSSTRNDRKADEHNECADAYPIQGTTRPFDLGFATVKGCVPINGSAAPGPSLSLIKLEPVTSRSGSNISTTLQSSIDGYGLAKVVRLENDSGKDGRTVAHSVAMEDVERMRPSRAVPRLAYNEAMLKQKDTLRGSDREQAFLRPSAQSQQSKSASQPARNFTQQGSVLWTSQDTQNRWAQTTHGRTHLDSSHNNSGDSGYVSLSTNAGHSSRSVSEQSSQTHREPRKCVVPKQFNPRARDFLPLTGNQDTDTDQYLTRVQVPSSGPNVIQNCNPPKIGDHGIPTSASFNGHVTGSSALSSAQGPRPFDPFYGGSCLPFHHQIDRKFLGPLDSRPNPNGLVISPFYGNYPVKDWNQRPPPPNPFGPPPRAYASRRPVRKPRSPNAMAQNDYEAWIEHQKATTPGYALECRLRQQRRAQRKFRECREKAAAQNATSEAVSCDEAVPAAEDAQSTKDPALP</sequence>
<feature type="compositionally biased region" description="Polar residues" evidence="1">
    <location>
        <begin position="313"/>
        <end position="331"/>
    </location>
</feature>
<proteinExistence type="predicted"/>
<gene>
    <name evidence="2" type="ORF">NLU13_4551</name>
</gene>
<comment type="caution">
    <text evidence="2">The sequence shown here is derived from an EMBL/GenBank/DDBJ whole genome shotgun (WGS) entry which is preliminary data.</text>
</comment>
<protein>
    <submittedName>
        <fullName evidence="2">Uncharacterized protein</fullName>
    </submittedName>
</protein>
<feature type="region of interest" description="Disordered" evidence="1">
    <location>
        <begin position="1"/>
        <end position="144"/>
    </location>
</feature>
<feature type="compositionally biased region" description="Basic and acidic residues" evidence="1">
    <location>
        <begin position="126"/>
        <end position="138"/>
    </location>
</feature>
<feature type="region of interest" description="Disordered" evidence="1">
    <location>
        <begin position="473"/>
        <end position="506"/>
    </location>
</feature>
<feature type="compositionally biased region" description="Polar residues" evidence="1">
    <location>
        <begin position="71"/>
        <end position="86"/>
    </location>
</feature>
<feature type="compositionally biased region" description="Basic and acidic residues" evidence="1">
    <location>
        <begin position="50"/>
        <end position="60"/>
    </location>
</feature>
<reference evidence="2" key="1">
    <citation type="submission" date="2022-10" db="EMBL/GenBank/DDBJ databases">
        <title>Determination and structural analysis of whole genome sequence of Sarocladium strictum F4-1.</title>
        <authorList>
            <person name="Hu L."/>
            <person name="Jiang Y."/>
        </authorList>
    </citation>
    <scope>NUCLEOTIDE SEQUENCE</scope>
    <source>
        <strain evidence="2">F4-1</strain>
    </source>
</reference>
<feature type="compositionally biased region" description="Polar residues" evidence="1">
    <location>
        <begin position="296"/>
        <end position="305"/>
    </location>
</feature>
<feature type="region of interest" description="Disordered" evidence="1">
    <location>
        <begin position="550"/>
        <end position="580"/>
    </location>
</feature>
<name>A0AA39L8A0_SARSR</name>
<dbReference type="EMBL" id="JAPDFR010000003">
    <property type="protein sequence ID" value="KAK0388306.1"/>
    <property type="molecule type" value="Genomic_DNA"/>
</dbReference>
<dbReference type="Proteomes" id="UP001175261">
    <property type="component" value="Unassembled WGS sequence"/>
</dbReference>
<keyword evidence="3" id="KW-1185">Reference proteome</keyword>
<evidence type="ECO:0000313" key="3">
    <source>
        <dbReference type="Proteomes" id="UP001175261"/>
    </source>
</evidence>
<organism evidence="2 3">
    <name type="scientific">Sarocladium strictum</name>
    <name type="common">Black bundle disease fungus</name>
    <name type="synonym">Acremonium strictum</name>
    <dbReference type="NCBI Taxonomy" id="5046"/>
    <lineage>
        <taxon>Eukaryota</taxon>
        <taxon>Fungi</taxon>
        <taxon>Dikarya</taxon>
        <taxon>Ascomycota</taxon>
        <taxon>Pezizomycotina</taxon>
        <taxon>Sordariomycetes</taxon>
        <taxon>Hypocreomycetidae</taxon>
        <taxon>Hypocreales</taxon>
        <taxon>Sarocladiaceae</taxon>
        <taxon>Sarocladium</taxon>
    </lineage>
</organism>
<feature type="compositionally biased region" description="Low complexity" evidence="1">
    <location>
        <begin position="332"/>
        <end position="341"/>
    </location>
</feature>
<evidence type="ECO:0000313" key="2">
    <source>
        <dbReference type="EMBL" id="KAK0388306.1"/>
    </source>
</evidence>